<dbReference type="SUPFAM" id="SSF53597">
    <property type="entry name" value="Dihydrofolate reductase-like"/>
    <property type="match status" value="1"/>
</dbReference>
<protein>
    <submittedName>
        <fullName evidence="2">Dihydrofolate reductase</fullName>
    </submittedName>
</protein>
<name>A0ABT2JJ11_9PSEU</name>
<comment type="caution">
    <text evidence="2">The sequence shown here is derived from an EMBL/GenBank/DDBJ whole genome shotgun (WGS) entry which is preliminary data.</text>
</comment>
<proteinExistence type="predicted"/>
<dbReference type="InterPro" id="IPR024072">
    <property type="entry name" value="DHFR-like_dom_sf"/>
</dbReference>
<evidence type="ECO:0000313" key="3">
    <source>
        <dbReference type="Proteomes" id="UP001156441"/>
    </source>
</evidence>
<sequence length="204" mass="21832">MSTIVVSTFLTLDGVMQAPGGPDEDQSDGFPHGGWQAPHFDEAAGEIVGAWYATSTGMLLGRRTYEIFAGYWPTVGDDSPEAAMAKVLNEMPKYVASRTLSSVDWQNSHLLGDDVPAAVAKLRAEPGGELHVVGSAEFAQTLIRHDLVDEYRLMVFPLVLGTGKRLFGDGTVPGNLALVESRTTPAGAVASVYRRAGEVRYGSF</sequence>
<reference evidence="2 3" key="1">
    <citation type="submission" date="2021-02" db="EMBL/GenBank/DDBJ databases">
        <title>Actinophytocola xerophila sp. nov., isolated from soil of cotton cropping field.</title>
        <authorList>
            <person name="Huang R."/>
            <person name="Chen X."/>
            <person name="Ge X."/>
            <person name="Liu W."/>
        </authorList>
    </citation>
    <scope>NUCLEOTIDE SEQUENCE [LARGE SCALE GENOMIC DNA]</scope>
    <source>
        <strain evidence="2 3">S1-96</strain>
    </source>
</reference>
<evidence type="ECO:0000259" key="1">
    <source>
        <dbReference type="Pfam" id="PF01872"/>
    </source>
</evidence>
<dbReference type="PANTHER" id="PTHR38011:SF2">
    <property type="entry name" value="BIFUNCTIONAL DEAMINASE-REDUCTASE DOMAIN PROTEIN"/>
    <property type="match status" value="1"/>
</dbReference>
<dbReference type="EMBL" id="JAFFZE010000024">
    <property type="protein sequence ID" value="MCT2587380.1"/>
    <property type="molecule type" value="Genomic_DNA"/>
</dbReference>
<evidence type="ECO:0000313" key="2">
    <source>
        <dbReference type="EMBL" id="MCT2587380.1"/>
    </source>
</evidence>
<keyword evidence="3" id="KW-1185">Reference proteome</keyword>
<dbReference type="Proteomes" id="UP001156441">
    <property type="component" value="Unassembled WGS sequence"/>
</dbReference>
<dbReference type="InterPro" id="IPR002734">
    <property type="entry name" value="RibDG_C"/>
</dbReference>
<feature type="domain" description="Bacterial bifunctional deaminase-reductase C-terminal" evidence="1">
    <location>
        <begin position="3"/>
        <end position="188"/>
    </location>
</feature>
<dbReference type="RefSeq" id="WP_260195244.1">
    <property type="nucleotide sequence ID" value="NZ_JAFFZE010000024.1"/>
</dbReference>
<organism evidence="2 3">
    <name type="scientific">Actinophytocola gossypii</name>
    <dbReference type="NCBI Taxonomy" id="2812003"/>
    <lineage>
        <taxon>Bacteria</taxon>
        <taxon>Bacillati</taxon>
        <taxon>Actinomycetota</taxon>
        <taxon>Actinomycetes</taxon>
        <taxon>Pseudonocardiales</taxon>
        <taxon>Pseudonocardiaceae</taxon>
    </lineage>
</organism>
<dbReference type="Pfam" id="PF01872">
    <property type="entry name" value="RibD_C"/>
    <property type="match status" value="1"/>
</dbReference>
<accession>A0ABT2JJ11</accession>
<dbReference type="Gene3D" id="3.40.430.10">
    <property type="entry name" value="Dihydrofolate Reductase, subunit A"/>
    <property type="match status" value="1"/>
</dbReference>
<dbReference type="PANTHER" id="PTHR38011">
    <property type="entry name" value="DIHYDROFOLATE REDUCTASE FAMILY PROTEIN (AFU_ORTHOLOGUE AFUA_8G06820)"/>
    <property type="match status" value="1"/>
</dbReference>
<dbReference type="InterPro" id="IPR050765">
    <property type="entry name" value="Riboflavin_Biosynth_HTPR"/>
</dbReference>
<gene>
    <name evidence="2" type="ORF">JT362_30075</name>
</gene>